<reference evidence="1 2" key="1">
    <citation type="submission" date="2015-09" db="EMBL/GenBank/DDBJ databases">
        <authorList>
            <consortium name="Swine Surveillance"/>
        </authorList>
    </citation>
    <scope>NUCLEOTIDE SEQUENCE [LARGE SCALE GENOMIC DNA]</scope>
    <source>
        <strain evidence="1 2">CECT 5294</strain>
    </source>
</reference>
<dbReference type="EMBL" id="CYRX01000007">
    <property type="protein sequence ID" value="CUH58955.1"/>
    <property type="molecule type" value="Genomic_DNA"/>
</dbReference>
<evidence type="ECO:0000313" key="2">
    <source>
        <dbReference type="Proteomes" id="UP000051298"/>
    </source>
</evidence>
<dbReference type="Proteomes" id="UP000051298">
    <property type="component" value="Unassembled WGS sequence"/>
</dbReference>
<sequence length="71" mass="7786">MSKDWIIDVLTDLRAFAHLNELPSLAEHLDDTVLVAAAELAENALHRQNGTVVYDATTRNISGQPHSGFKS</sequence>
<dbReference type="AlphaFoldDB" id="A0A0P1EVZ8"/>
<proteinExistence type="predicted"/>
<name>A0A0P1EVZ8_9RHOB</name>
<gene>
    <name evidence="1" type="ORF">THS5294_00235</name>
</gene>
<accession>A0A0P1EVZ8</accession>
<evidence type="ECO:0000313" key="1">
    <source>
        <dbReference type="EMBL" id="CUH58955.1"/>
    </source>
</evidence>
<protein>
    <submittedName>
        <fullName evidence="1">Uncharacterized protein</fullName>
    </submittedName>
</protein>
<organism evidence="1 2">
    <name type="scientific">Thalassobacter stenotrophicus</name>
    <dbReference type="NCBI Taxonomy" id="266809"/>
    <lineage>
        <taxon>Bacteria</taxon>
        <taxon>Pseudomonadati</taxon>
        <taxon>Pseudomonadota</taxon>
        <taxon>Alphaproteobacteria</taxon>
        <taxon>Rhodobacterales</taxon>
        <taxon>Roseobacteraceae</taxon>
        <taxon>Thalassobacter</taxon>
    </lineage>
</organism>